<dbReference type="Gene3D" id="3.40.50.720">
    <property type="entry name" value="NAD(P)-binding Rossmann-like Domain"/>
    <property type="match status" value="1"/>
</dbReference>
<proteinExistence type="inferred from homology"/>
<dbReference type="Pfam" id="PF01370">
    <property type="entry name" value="Epimerase"/>
    <property type="match status" value="1"/>
</dbReference>
<organism evidence="7">
    <name type="scientific">metagenome</name>
    <dbReference type="NCBI Taxonomy" id="256318"/>
    <lineage>
        <taxon>unclassified sequences</taxon>
        <taxon>metagenomes</taxon>
    </lineage>
</organism>
<protein>
    <submittedName>
        <fullName evidence="7">UDP-glucose 4-epimerase</fullName>
        <ecNumber evidence="7">5.1.3.2</ecNumber>
    </submittedName>
</protein>
<keyword evidence="3" id="KW-0520">NAD</keyword>
<feature type="domain" description="NAD-dependent epimerase/dehydratase" evidence="6">
    <location>
        <begin position="24"/>
        <end position="272"/>
    </location>
</feature>
<dbReference type="InterPro" id="IPR036291">
    <property type="entry name" value="NAD(P)-bd_dom_sf"/>
</dbReference>
<evidence type="ECO:0000259" key="6">
    <source>
        <dbReference type="Pfam" id="PF01370"/>
    </source>
</evidence>
<dbReference type="GO" id="GO:0033499">
    <property type="term" value="P:galactose catabolic process via UDP-galactose, Leloir pathway"/>
    <property type="evidence" value="ECO:0007669"/>
    <property type="project" value="TreeGrafter"/>
</dbReference>
<evidence type="ECO:0000313" key="7">
    <source>
        <dbReference type="EMBL" id="SUS08370.1"/>
    </source>
</evidence>
<keyword evidence="4 7" id="KW-0413">Isomerase</keyword>
<dbReference type="Gene3D" id="3.90.25.10">
    <property type="entry name" value="UDP-galactose 4-epimerase, domain 1"/>
    <property type="match status" value="1"/>
</dbReference>
<dbReference type="PANTHER" id="PTHR43725">
    <property type="entry name" value="UDP-GLUCOSE 4-EPIMERASE"/>
    <property type="match status" value="1"/>
</dbReference>
<dbReference type="GO" id="GO:0003978">
    <property type="term" value="F:UDP-glucose 4-epimerase activity"/>
    <property type="evidence" value="ECO:0007669"/>
    <property type="project" value="UniProtKB-EC"/>
</dbReference>
<keyword evidence="5" id="KW-0119">Carbohydrate metabolism</keyword>
<dbReference type="EC" id="5.1.3.2" evidence="7"/>
<dbReference type="SUPFAM" id="SSF51735">
    <property type="entry name" value="NAD(P)-binding Rossmann-fold domains"/>
    <property type="match status" value="1"/>
</dbReference>
<name>A0A380TIU1_9ZZZZ</name>
<comment type="similarity">
    <text evidence="2">Belongs to the NAD(P)-dependent epimerase/dehydratase family.</text>
</comment>
<dbReference type="NCBIfam" id="TIGR01179">
    <property type="entry name" value="galE"/>
    <property type="match status" value="1"/>
</dbReference>
<dbReference type="CDD" id="cd05247">
    <property type="entry name" value="UDP_G4E_1_SDR_e"/>
    <property type="match status" value="1"/>
</dbReference>
<reference evidence="7" key="1">
    <citation type="submission" date="2018-07" db="EMBL/GenBank/DDBJ databases">
        <authorList>
            <person name="Quirk P.G."/>
            <person name="Krulwich T.A."/>
        </authorList>
    </citation>
    <scope>NUCLEOTIDE SEQUENCE</scope>
</reference>
<evidence type="ECO:0000256" key="3">
    <source>
        <dbReference type="ARBA" id="ARBA00023027"/>
    </source>
</evidence>
<evidence type="ECO:0000256" key="2">
    <source>
        <dbReference type="ARBA" id="ARBA00007637"/>
    </source>
</evidence>
<evidence type="ECO:0000256" key="1">
    <source>
        <dbReference type="ARBA" id="ARBA00001911"/>
    </source>
</evidence>
<dbReference type="PANTHER" id="PTHR43725:SF53">
    <property type="entry name" value="UDP-ARABINOSE 4-EPIMERASE 1"/>
    <property type="match status" value="1"/>
</dbReference>
<dbReference type="InterPro" id="IPR005886">
    <property type="entry name" value="UDP_G4E"/>
</dbReference>
<dbReference type="AlphaFoldDB" id="A0A380TIU1"/>
<dbReference type="InterPro" id="IPR001509">
    <property type="entry name" value="Epimerase_deHydtase"/>
</dbReference>
<sequence length="354" mass="38133">MLPSRTAYRKSGYRIMTTSAPQRVLVTGGAGYVGSHACKALAQAGYLPVTYDNLSTGNRWAVRWGPLELGDILDPERLQEVFQQYRPVAVMHFAALALVGESMQAPALYYRNNTVGALNVADAAVAHSARAFVFSSTCATYGEPAEVPIPETTPQHPVNPYGASKLMIERVLADYEMAYGLPHACLRYFNAAGADPETEIGECRVVETHLIPLVLDAILGTRPPLRIFGTDYPTPDGSAVRDYIHVADLADAHVAALKHLIAGKGSLKLNLGTGRGYSVREVVTCAEAVTGRKVPLSYAPRRPGDPPALVAAPGRSVEVLGLAFRHSSSLEAVIETAWRWHQHLHATQRAAATS</sequence>
<dbReference type="EMBL" id="UIDG01000612">
    <property type="protein sequence ID" value="SUS08370.1"/>
    <property type="molecule type" value="Genomic_DNA"/>
</dbReference>
<gene>
    <name evidence="7" type="primary">exoB</name>
    <name evidence="7" type="ORF">DF3PB_650003</name>
</gene>
<evidence type="ECO:0000256" key="4">
    <source>
        <dbReference type="ARBA" id="ARBA00023235"/>
    </source>
</evidence>
<comment type="cofactor">
    <cofactor evidence="1">
        <name>NAD(+)</name>
        <dbReference type="ChEBI" id="CHEBI:57540"/>
    </cofactor>
</comment>
<evidence type="ECO:0000256" key="5">
    <source>
        <dbReference type="ARBA" id="ARBA00023277"/>
    </source>
</evidence>
<accession>A0A380TIU1</accession>